<evidence type="ECO:0000313" key="2">
    <source>
        <dbReference type="EMBL" id="KAE9526959.1"/>
    </source>
</evidence>
<dbReference type="PANTHER" id="PTHR33939:SF1">
    <property type="entry name" value="DUF4371 DOMAIN-CONTAINING PROTEIN"/>
    <property type="match status" value="1"/>
</dbReference>
<proteinExistence type="predicted"/>
<feature type="domain" description="Tc1-like transposase DDE" evidence="1">
    <location>
        <begin position="185"/>
        <end position="382"/>
    </location>
</feature>
<dbReference type="AlphaFoldDB" id="A0A6G0T8W5"/>
<dbReference type="OrthoDB" id="6618660at2759"/>
<dbReference type="Gene3D" id="3.30.420.10">
    <property type="entry name" value="Ribonuclease H-like superfamily/Ribonuclease H"/>
    <property type="match status" value="1"/>
</dbReference>
<protein>
    <recommendedName>
        <fullName evidence="1">Tc1-like transposase DDE domain-containing protein</fullName>
    </recommendedName>
</protein>
<dbReference type="GO" id="GO:0003676">
    <property type="term" value="F:nucleic acid binding"/>
    <property type="evidence" value="ECO:0007669"/>
    <property type="project" value="InterPro"/>
</dbReference>
<dbReference type="PANTHER" id="PTHR33939">
    <property type="entry name" value="PROTEIN CBG22215"/>
    <property type="match status" value="1"/>
</dbReference>
<evidence type="ECO:0000313" key="3">
    <source>
        <dbReference type="Proteomes" id="UP000475862"/>
    </source>
</evidence>
<organism evidence="2 3">
    <name type="scientific">Aphis glycines</name>
    <name type="common">Soybean aphid</name>
    <dbReference type="NCBI Taxonomy" id="307491"/>
    <lineage>
        <taxon>Eukaryota</taxon>
        <taxon>Metazoa</taxon>
        <taxon>Ecdysozoa</taxon>
        <taxon>Arthropoda</taxon>
        <taxon>Hexapoda</taxon>
        <taxon>Insecta</taxon>
        <taxon>Pterygota</taxon>
        <taxon>Neoptera</taxon>
        <taxon>Paraneoptera</taxon>
        <taxon>Hemiptera</taxon>
        <taxon>Sternorrhyncha</taxon>
        <taxon>Aphidomorpha</taxon>
        <taxon>Aphidoidea</taxon>
        <taxon>Aphididae</taxon>
        <taxon>Aphidini</taxon>
        <taxon>Aphis</taxon>
        <taxon>Aphis</taxon>
    </lineage>
</organism>
<dbReference type="EMBL" id="VYZN01000054">
    <property type="protein sequence ID" value="KAE9526959.1"/>
    <property type="molecule type" value="Genomic_DNA"/>
</dbReference>
<dbReference type="InterPro" id="IPR036397">
    <property type="entry name" value="RNaseH_sf"/>
</dbReference>
<comment type="caution">
    <text evidence="2">The sequence shown here is derived from an EMBL/GenBank/DDBJ whole genome shotgun (WGS) entry which is preliminary data.</text>
</comment>
<dbReference type="InterPro" id="IPR038717">
    <property type="entry name" value="Tc1-like_DDE_dom"/>
</dbReference>
<reference evidence="2 3" key="1">
    <citation type="submission" date="2019-08" db="EMBL/GenBank/DDBJ databases">
        <title>The genome of the soybean aphid Biotype 1, its phylome, world population structure and adaptation to the North American continent.</title>
        <authorList>
            <person name="Giordano R."/>
            <person name="Donthu R.K."/>
            <person name="Hernandez A.G."/>
            <person name="Wright C.L."/>
            <person name="Zimin A.V."/>
        </authorList>
    </citation>
    <scope>NUCLEOTIDE SEQUENCE [LARGE SCALE GENOMIC DNA]</scope>
    <source>
        <tissue evidence="2">Whole aphids</tissue>
    </source>
</reference>
<keyword evidence="3" id="KW-1185">Reference proteome</keyword>
<evidence type="ECO:0000259" key="1">
    <source>
        <dbReference type="Pfam" id="PF13358"/>
    </source>
</evidence>
<name>A0A6G0T8W5_APHGL</name>
<accession>A0A6G0T8W5</accession>
<sequence length="450" mass="52314">MGSQQDINSQTKKVIYSVYNYLKVLATDQNFPEFAYFFRKTREITAEACGVSLCSVQRICSEGKKIERDDRPLTSFKSPRKNCKRVKYVTNLDSFDNDVVRRTVHSFYDNCQFPTTLKMLAAMREKINYPGSRTSMQTLLKKLGFKFKRCNDGRKFLMERNDIVTARVQFLRKMNEFRRNNDSRPVVYLDETWVNQNQTRGYIWKNSDNTEELEVPTGKGGTLIVCYAGSPSFGYVNNSKLVFWCKSGSLADYHSQMNATVFEQWFIDMLGNLEEPCIIVMDNASYHSTLNEDNLKSNTKKADIQKWLQNKSIPFTLKETLCELREKVKLSMPKEKKYKLDEIALQMGHEVVRLPPYHCQYNPIETIFAQVKGEVTEKHHSSKIADVEMLVNNALDGVTKKNWEKCGEHCIRVQDEDLVRERLRDEILEPIILTVNHDDSSTDDDDDDDY</sequence>
<gene>
    <name evidence="2" type="ORF">AGLY_013607</name>
</gene>
<dbReference type="Pfam" id="PF13358">
    <property type="entry name" value="DDE_3"/>
    <property type="match status" value="1"/>
</dbReference>
<dbReference type="Proteomes" id="UP000475862">
    <property type="component" value="Unassembled WGS sequence"/>
</dbReference>